<organism evidence="1">
    <name type="scientific">Myoviridae sp. ctgXL3</name>
    <dbReference type="NCBI Taxonomy" id="2826681"/>
    <lineage>
        <taxon>Viruses</taxon>
        <taxon>Duplodnaviria</taxon>
        <taxon>Heunggongvirae</taxon>
        <taxon>Uroviricota</taxon>
        <taxon>Caudoviricetes</taxon>
    </lineage>
</organism>
<reference evidence="1" key="1">
    <citation type="journal article" date="2021" name="Proc. Natl. Acad. Sci. U.S.A.">
        <title>A Catalog of Tens of Thousands of Viruses from Human Metagenomes Reveals Hidden Associations with Chronic Diseases.</title>
        <authorList>
            <person name="Tisza M.J."/>
            <person name="Buck C.B."/>
        </authorList>
    </citation>
    <scope>NUCLEOTIDE SEQUENCE</scope>
    <source>
        <strain evidence="1">CtgXL3</strain>
    </source>
</reference>
<dbReference type="InterPro" id="IPR010667">
    <property type="entry name" value="Phage_T4_Gp19"/>
</dbReference>
<dbReference type="NCBIfam" id="TIGR02241">
    <property type="entry name" value="conserved hypothetical phage tail region protein"/>
    <property type="match status" value="1"/>
</dbReference>
<accession>A0A8S5QRR7</accession>
<dbReference type="InterPro" id="IPR011747">
    <property type="entry name" value="CHP02241"/>
</dbReference>
<sequence>MFKSIKDLFVLDVQAARTTASDPLQKFMFRVTINGMPSSIGFQKVSGLSKEMGVVEYQEGGYDYAHKLSGRPKVGEVTMERGAFADRSLEELWKKTLMDSSARNTIIIEMLDRQGNVSRTYKLAEAWVSKWEGSDLDATSDDVAIEKITVQHEYFLD</sequence>
<proteinExistence type="predicted"/>
<dbReference type="EMBL" id="BK015712">
    <property type="protein sequence ID" value="DAE21437.1"/>
    <property type="molecule type" value="Genomic_DNA"/>
</dbReference>
<dbReference type="PANTHER" id="PTHR38009:SF1">
    <property type="entry name" value="CONSERVED HYPOTHETICAL PHAGE TAIL PROTEIN"/>
    <property type="match status" value="1"/>
</dbReference>
<evidence type="ECO:0000313" key="1">
    <source>
        <dbReference type="EMBL" id="DAE21437.1"/>
    </source>
</evidence>
<dbReference type="GO" id="GO:0005198">
    <property type="term" value="F:structural molecule activity"/>
    <property type="evidence" value="ECO:0007669"/>
    <property type="project" value="InterPro"/>
</dbReference>
<dbReference type="PANTHER" id="PTHR38009">
    <property type="entry name" value="CONSERVED HYPOTHETICAL PHAGE TAIL PROTEIN"/>
    <property type="match status" value="1"/>
</dbReference>
<name>A0A8S5QRR7_9CAUD</name>
<dbReference type="Pfam" id="PF06841">
    <property type="entry name" value="Phage_T4_gp19"/>
    <property type="match status" value="1"/>
</dbReference>
<protein>
    <submittedName>
        <fullName evidence="1">Major tail protein</fullName>
    </submittedName>
</protein>